<dbReference type="PRINTS" id="PR00783">
    <property type="entry name" value="MINTRINSICP"/>
</dbReference>
<name>A0A4U0XWW6_9PEZI</name>
<dbReference type="InterPro" id="IPR000425">
    <property type="entry name" value="MIP"/>
</dbReference>
<dbReference type="EMBL" id="NAJN01000003">
    <property type="protein sequence ID" value="TKA82270.1"/>
    <property type="molecule type" value="Genomic_DNA"/>
</dbReference>
<dbReference type="STRING" id="331657.A0A4U0XWW6"/>
<evidence type="ECO:0000256" key="11">
    <source>
        <dbReference type="SAM" id="Phobius"/>
    </source>
</evidence>
<dbReference type="SUPFAM" id="SSF81338">
    <property type="entry name" value="Aquaporin-like"/>
    <property type="match status" value="1"/>
</dbReference>
<dbReference type="OrthoDB" id="3222at2759"/>
<feature type="transmembrane region" description="Helical" evidence="11">
    <location>
        <begin position="248"/>
        <end position="268"/>
    </location>
</feature>
<feature type="transmembrane region" description="Helical" evidence="11">
    <location>
        <begin position="178"/>
        <end position="197"/>
    </location>
</feature>
<evidence type="ECO:0000313" key="12">
    <source>
        <dbReference type="EMBL" id="TKA82270.1"/>
    </source>
</evidence>
<keyword evidence="4" id="KW-0677">Repeat</keyword>
<feature type="transmembrane region" description="Helical" evidence="11">
    <location>
        <begin position="116"/>
        <end position="134"/>
    </location>
</feature>
<comment type="subcellular location">
    <subcellularLocation>
        <location evidence="1">Membrane</location>
        <topology evidence="1">Multi-pass membrane protein</topology>
    </subcellularLocation>
</comment>
<evidence type="ECO:0000256" key="1">
    <source>
        <dbReference type="ARBA" id="ARBA00004141"/>
    </source>
</evidence>
<feature type="transmembrane region" description="Helical" evidence="11">
    <location>
        <begin position="204"/>
        <end position="228"/>
    </location>
</feature>
<keyword evidence="13" id="KW-1185">Reference proteome</keyword>
<accession>A0A4U0XWW6</accession>
<evidence type="ECO:0000256" key="4">
    <source>
        <dbReference type="ARBA" id="ARBA00022737"/>
    </source>
</evidence>
<keyword evidence="5 11" id="KW-1133">Transmembrane helix</keyword>
<evidence type="ECO:0000256" key="6">
    <source>
        <dbReference type="ARBA" id="ARBA00023136"/>
    </source>
</evidence>
<evidence type="ECO:0000256" key="10">
    <source>
        <dbReference type="SAM" id="MobiDB-lite"/>
    </source>
</evidence>
<dbReference type="Pfam" id="PF00230">
    <property type="entry name" value="MIP"/>
    <property type="match status" value="1"/>
</dbReference>
<keyword evidence="6 11" id="KW-0472">Membrane</keyword>
<keyword evidence="9" id="KW-0813">Transport</keyword>
<evidence type="ECO:0000256" key="9">
    <source>
        <dbReference type="RuleBase" id="RU000477"/>
    </source>
</evidence>
<feature type="region of interest" description="Disordered" evidence="10">
    <location>
        <begin position="327"/>
        <end position="421"/>
    </location>
</feature>
<comment type="catalytic activity">
    <reaction evidence="8">
        <text>H2O(in) = H2O(out)</text>
        <dbReference type="Rhea" id="RHEA:29667"/>
        <dbReference type="ChEBI" id="CHEBI:15377"/>
    </reaction>
</comment>
<evidence type="ECO:0008006" key="14">
    <source>
        <dbReference type="Google" id="ProtNLM"/>
    </source>
</evidence>
<dbReference type="GO" id="GO:0005886">
    <property type="term" value="C:plasma membrane"/>
    <property type="evidence" value="ECO:0007669"/>
    <property type="project" value="TreeGrafter"/>
</dbReference>
<proteinExistence type="inferred from homology"/>
<gene>
    <name evidence="12" type="ORF">B0A49_00423</name>
</gene>
<dbReference type="Gene3D" id="1.20.1080.10">
    <property type="entry name" value="Glycerol uptake facilitator protein"/>
    <property type="match status" value="1"/>
</dbReference>
<dbReference type="PANTHER" id="PTHR19139">
    <property type="entry name" value="AQUAPORIN TRANSPORTER"/>
    <property type="match status" value="1"/>
</dbReference>
<protein>
    <recommendedName>
        <fullName evidence="14">Aquaporin-1</fullName>
    </recommendedName>
</protein>
<feature type="transmembrane region" description="Helical" evidence="11">
    <location>
        <begin position="43"/>
        <end position="61"/>
    </location>
</feature>
<evidence type="ECO:0000256" key="5">
    <source>
        <dbReference type="ARBA" id="ARBA00022989"/>
    </source>
</evidence>
<feature type="compositionally biased region" description="Basic and acidic residues" evidence="10">
    <location>
        <begin position="335"/>
        <end position="344"/>
    </location>
</feature>
<dbReference type="AlphaFoldDB" id="A0A4U0XWW6"/>
<reference evidence="12 13" key="1">
    <citation type="submission" date="2017-03" db="EMBL/GenBank/DDBJ databases">
        <title>Genomes of endolithic fungi from Antarctica.</title>
        <authorList>
            <person name="Coleine C."/>
            <person name="Masonjones S."/>
            <person name="Stajich J.E."/>
        </authorList>
    </citation>
    <scope>NUCLEOTIDE SEQUENCE [LARGE SCALE GENOMIC DNA]</scope>
    <source>
        <strain evidence="12 13">CCFEE 5187</strain>
    </source>
</reference>
<comment type="caution">
    <text evidence="12">The sequence shown here is derived from an EMBL/GenBank/DDBJ whole genome shotgun (WGS) entry which is preliminary data.</text>
</comment>
<organism evidence="12 13">
    <name type="scientific">Cryomyces minteri</name>
    <dbReference type="NCBI Taxonomy" id="331657"/>
    <lineage>
        <taxon>Eukaryota</taxon>
        <taxon>Fungi</taxon>
        <taxon>Dikarya</taxon>
        <taxon>Ascomycota</taxon>
        <taxon>Pezizomycotina</taxon>
        <taxon>Dothideomycetes</taxon>
        <taxon>Dothideomycetes incertae sedis</taxon>
        <taxon>Cryomyces</taxon>
    </lineage>
</organism>
<feature type="compositionally biased region" description="Basic residues" evidence="10">
    <location>
        <begin position="359"/>
        <end position="368"/>
    </location>
</feature>
<evidence type="ECO:0000256" key="8">
    <source>
        <dbReference type="ARBA" id="ARBA00034651"/>
    </source>
</evidence>
<dbReference type="Proteomes" id="UP000308768">
    <property type="component" value="Unassembled WGS sequence"/>
</dbReference>
<evidence type="ECO:0000256" key="3">
    <source>
        <dbReference type="ARBA" id="ARBA00022692"/>
    </source>
</evidence>
<dbReference type="InterPro" id="IPR023271">
    <property type="entry name" value="Aquaporin-like"/>
</dbReference>
<dbReference type="GO" id="GO:0015250">
    <property type="term" value="F:water channel activity"/>
    <property type="evidence" value="ECO:0007669"/>
    <property type="project" value="TreeGrafter"/>
</dbReference>
<evidence type="ECO:0000256" key="2">
    <source>
        <dbReference type="ARBA" id="ARBA00006175"/>
    </source>
</evidence>
<feature type="transmembrane region" description="Helical" evidence="11">
    <location>
        <begin position="139"/>
        <end position="158"/>
    </location>
</feature>
<dbReference type="PANTHER" id="PTHR19139:SF199">
    <property type="entry name" value="MIP17260P"/>
    <property type="match status" value="1"/>
</dbReference>
<dbReference type="InterPro" id="IPR034294">
    <property type="entry name" value="Aquaporin_transptr"/>
</dbReference>
<keyword evidence="7" id="KW-0325">Glycoprotein</keyword>
<sequence>MNIDYKPSNTISLPFVKPKPYDATKEQRLPGFGWLPNKIRNHFIAMMGEFAGTFLFLFFAFSATQVANAAGAGADASGQGGLSQAPNSSNLMYISLAFGFSLAVNAWVFFRISGGLFNPAVTLGMCLIGAVKWVRGGLVFVSQILGAMAAAGVVSALFPGPLNVSTTLGGGSSVVRGLFIEMFLTAELVFTIFMLAAEKHKGTFLAPVGIGLSLFVAELSVFFTGGSLNPARSFGPCVVLHSFPGYHWIYWLGPALGSVVAVGFYRLVKVLEYETANPGADFNEKEAEVFNPDEDPATAADVRRPTVGVGHPEYIADEDGIRAAATPRLAVGPVRSHDGNHDGGMENTMSGTTADGRPRRSSSRRHDRSRGGSGSAGPDYAIPSGGRTRHHESTTGSRDPHFPHDRSYYQGPDAENGTVRY</sequence>
<evidence type="ECO:0000256" key="7">
    <source>
        <dbReference type="ARBA" id="ARBA00023180"/>
    </source>
</evidence>
<dbReference type="FunFam" id="1.20.1080.10:FF:000024">
    <property type="entry name" value="MIP aquaporin (Eurofung)"/>
    <property type="match status" value="1"/>
</dbReference>
<keyword evidence="3 9" id="KW-0812">Transmembrane</keyword>
<evidence type="ECO:0000313" key="13">
    <source>
        <dbReference type="Proteomes" id="UP000308768"/>
    </source>
</evidence>
<comment type="similarity">
    <text evidence="2 9">Belongs to the MIP/aquaporin (TC 1.A.8) family.</text>
</comment>
<feature type="compositionally biased region" description="Basic and acidic residues" evidence="10">
    <location>
        <begin position="398"/>
        <end position="407"/>
    </location>
</feature>